<evidence type="ECO:0000256" key="2">
    <source>
        <dbReference type="SAM" id="MobiDB-lite"/>
    </source>
</evidence>
<reference evidence="3" key="1">
    <citation type="journal article" date="2023" name="Science">
        <title>Elucidation of the pathway for biosynthesis of saponin adjuvants from the soapbark tree.</title>
        <authorList>
            <person name="Reed J."/>
            <person name="Orme A."/>
            <person name="El-Demerdash A."/>
            <person name="Owen C."/>
            <person name="Martin L.B.B."/>
            <person name="Misra R.C."/>
            <person name="Kikuchi S."/>
            <person name="Rejzek M."/>
            <person name="Martin A.C."/>
            <person name="Harkess A."/>
            <person name="Leebens-Mack J."/>
            <person name="Louveau T."/>
            <person name="Stephenson M.J."/>
            <person name="Osbourn A."/>
        </authorList>
    </citation>
    <scope>NUCLEOTIDE SEQUENCE</scope>
    <source>
        <strain evidence="3">S10</strain>
    </source>
</reference>
<feature type="compositionally biased region" description="Basic and acidic residues" evidence="2">
    <location>
        <begin position="1"/>
        <end position="10"/>
    </location>
</feature>
<dbReference type="KEGG" id="qsa:O6P43_013061"/>
<dbReference type="EMBL" id="JARAOO010000005">
    <property type="protein sequence ID" value="KAJ7969046.1"/>
    <property type="molecule type" value="Genomic_DNA"/>
</dbReference>
<comment type="caution">
    <text evidence="3">The sequence shown here is derived from an EMBL/GenBank/DDBJ whole genome shotgun (WGS) entry which is preliminary data.</text>
</comment>
<feature type="compositionally biased region" description="Basic and acidic residues" evidence="2">
    <location>
        <begin position="21"/>
        <end position="51"/>
    </location>
</feature>
<keyword evidence="4" id="KW-1185">Reference proteome</keyword>
<accession>A0AAD7M4U7</accession>
<dbReference type="PANTHER" id="PTHR38378">
    <property type="entry name" value="MYOSIN HEAVY CHAIN-LIKE PROTEIN"/>
    <property type="match status" value="1"/>
</dbReference>
<feature type="region of interest" description="Disordered" evidence="2">
    <location>
        <begin position="1"/>
        <end position="51"/>
    </location>
</feature>
<keyword evidence="1" id="KW-0175">Coiled coil</keyword>
<protein>
    <submittedName>
        <fullName evidence="3">Myosin heavy chain-related</fullName>
    </submittedName>
</protein>
<feature type="coiled-coil region" evidence="1">
    <location>
        <begin position="83"/>
        <end position="117"/>
    </location>
</feature>
<dbReference type="AlphaFoldDB" id="A0AAD7M4U7"/>
<sequence length="233" mass="26709">MISIIDDVKSRIQKAQSTSKRRAELRRCNTELKPPRDRRSHEPITDEKERLRRQLNASFAAQKSLEIMCSSLGKEKEIMAAELSKKVQQMNGMEEDINDLKAQNDMLLEKVQAYASEHKEKKSGGAEMQGNIALQDRNKALSEQLLKSLEGYRSLKRKLKDAHDEKKEIQATMEELEVEVQAGLQKSHGLKERMAANNEQADDVKEEISALEHIFKSLNMKVSKYRQKKAESD</sequence>
<evidence type="ECO:0000256" key="1">
    <source>
        <dbReference type="SAM" id="Coils"/>
    </source>
</evidence>
<dbReference type="Proteomes" id="UP001163823">
    <property type="component" value="Chromosome 5"/>
</dbReference>
<proteinExistence type="predicted"/>
<organism evidence="3 4">
    <name type="scientific">Quillaja saponaria</name>
    <name type="common">Soap bark tree</name>
    <dbReference type="NCBI Taxonomy" id="32244"/>
    <lineage>
        <taxon>Eukaryota</taxon>
        <taxon>Viridiplantae</taxon>
        <taxon>Streptophyta</taxon>
        <taxon>Embryophyta</taxon>
        <taxon>Tracheophyta</taxon>
        <taxon>Spermatophyta</taxon>
        <taxon>Magnoliopsida</taxon>
        <taxon>eudicotyledons</taxon>
        <taxon>Gunneridae</taxon>
        <taxon>Pentapetalae</taxon>
        <taxon>rosids</taxon>
        <taxon>fabids</taxon>
        <taxon>Fabales</taxon>
        <taxon>Quillajaceae</taxon>
        <taxon>Quillaja</taxon>
    </lineage>
</organism>
<evidence type="ECO:0000313" key="3">
    <source>
        <dbReference type="EMBL" id="KAJ7969046.1"/>
    </source>
</evidence>
<dbReference type="PANTHER" id="PTHR38378:SF3">
    <property type="entry name" value="MYOSIN HEAVY CHAIN-LIKE PROTEIN"/>
    <property type="match status" value="1"/>
</dbReference>
<gene>
    <name evidence="3" type="ORF">O6P43_013061</name>
</gene>
<feature type="coiled-coil region" evidence="1">
    <location>
        <begin position="152"/>
        <end position="221"/>
    </location>
</feature>
<evidence type="ECO:0000313" key="4">
    <source>
        <dbReference type="Proteomes" id="UP001163823"/>
    </source>
</evidence>
<name>A0AAD7M4U7_QUISA</name>